<sequence>MSEDVHTDNQAGAIASGIHDAVACRDTSANASVDTSDLLDFVEAVSGDKTLRVEENLGEGFVRLRVGEAERRQAKHDIRCTEDIIVEMLRNARDAGATHIYLATTKDGSCRSIAMLDDGQGIPADMHERIFDARVTSKLDSVHMDRWGIHGRGMALYSIRENAQEARVMSSDTGLGTSLYIASDTNKLPERADQSTWPQLGIDDNNEQVLVRGPHNIIRECCEFALDTKHEVKLYLASPAEIIATIRHRIAADIDTSQFLFVDDLDKLPVLQRIYAAADALDLKQVAASLGLYISERTAHRILAGQIKPQRNVLAQLTRTSETSEPYEVDLCKDWRGLKVSKDDLEGFSRLLEKDFDFLTQRYYLTLCDTPKIRVSKNKISVTFTVDKTD</sequence>
<dbReference type="Pfam" id="PF02518">
    <property type="entry name" value="HATPase_c"/>
    <property type="match status" value="1"/>
</dbReference>
<feature type="domain" description="Histidine kinase/HSP90-like ATPase" evidence="1">
    <location>
        <begin position="83"/>
        <end position="168"/>
    </location>
</feature>
<accession>A0A133XS95</accession>
<dbReference type="InterPro" id="IPR003594">
    <property type="entry name" value="HATPase_dom"/>
</dbReference>
<dbReference type="EMBL" id="LSCR01000029">
    <property type="protein sequence ID" value="KXB33810.1"/>
    <property type="molecule type" value="Genomic_DNA"/>
</dbReference>
<dbReference type="InterPro" id="IPR036890">
    <property type="entry name" value="HATPase_C_sf"/>
</dbReference>
<reference evidence="3" key="1">
    <citation type="submission" date="2016-01" db="EMBL/GenBank/DDBJ databases">
        <authorList>
            <person name="Mitreva M."/>
            <person name="Pepin K.H."/>
            <person name="Mihindukulasuriya K.A."/>
            <person name="Fulton R."/>
            <person name="Fronick C."/>
            <person name="O'Laughlin M."/>
            <person name="Miner T."/>
            <person name="Herter B."/>
            <person name="Rosa B.A."/>
            <person name="Cordes M."/>
            <person name="Tomlinson C."/>
            <person name="Wollam A."/>
            <person name="Palsikar V.B."/>
            <person name="Mardis E.R."/>
            <person name="Wilson R.K."/>
        </authorList>
    </citation>
    <scope>NUCLEOTIDE SEQUENCE [LARGE SCALE GENOMIC DNA]</scope>
    <source>
        <strain evidence="3">DNF00019</strain>
    </source>
</reference>
<evidence type="ECO:0000313" key="3">
    <source>
        <dbReference type="Proteomes" id="UP000070675"/>
    </source>
</evidence>
<dbReference type="STRING" id="1393034.HMPREF3192_01039"/>
<proteinExistence type="predicted"/>
<dbReference type="Proteomes" id="UP000070675">
    <property type="component" value="Unassembled WGS sequence"/>
</dbReference>
<dbReference type="RefSeq" id="WP_082715649.1">
    <property type="nucleotide sequence ID" value="NZ_KQ959507.1"/>
</dbReference>
<dbReference type="OrthoDB" id="5242013at2"/>
<evidence type="ECO:0000313" key="2">
    <source>
        <dbReference type="EMBL" id="KXB33810.1"/>
    </source>
</evidence>
<dbReference type="Gene3D" id="3.30.565.10">
    <property type="entry name" value="Histidine kinase-like ATPase, C-terminal domain"/>
    <property type="match status" value="1"/>
</dbReference>
<keyword evidence="3" id="KW-1185">Reference proteome</keyword>
<evidence type="ECO:0000259" key="1">
    <source>
        <dbReference type="Pfam" id="PF02518"/>
    </source>
</evidence>
<dbReference type="PATRIC" id="fig|1393034.3.peg.1003"/>
<name>A0A133XS95_9ACTN</name>
<protein>
    <recommendedName>
        <fullName evidence="1">Histidine kinase/HSP90-like ATPase domain-containing protein</fullName>
    </recommendedName>
</protein>
<dbReference type="AlphaFoldDB" id="A0A133XS95"/>
<dbReference type="SUPFAM" id="SSF55874">
    <property type="entry name" value="ATPase domain of HSP90 chaperone/DNA topoisomerase II/histidine kinase"/>
    <property type="match status" value="1"/>
</dbReference>
<comment type="caution">
    <text evidence="2">The sequence shown here is derived from an EMBL/GenBank/DDBJ whole genome shotgun (WGS) entry which is preliminary data.</text>
</comment>
<gene>
    <name evidence="2" type="ORF">HMPREF3192_01039</name>
</gene>
<organism evidence="2 3">
    <name type="scientific">Atopobium deltae</name>
    <dbReference type="NCBI Taxonomy" id="1393034"/>
    <lineage>
        <taxon>Bacteria</taxon>
        <taxon>Bacillati</taxon>
        <taxon>Actinomycetota</taxon>
        <taxon>Coriobacteriia</taxon>
        <taxon>Coriobacteriales</taxon>
        <taxon>Atopobiaceae</taxon>
        <taxon>Atopobium</taxon>
    </lineage>
</organism>